<evidence type="ECO:0000313" key="4">
    <source>
        <dbReference type="Proteomes" id="UP000266177"/>
    </source>
</evidence>
<accession>A0A3A3GAT0</accession>
<name>A0A3A3GAT0_PANTH</name>
<dbReference type="OrthoDB" id="9789407at2"/>
<dbReference type="PANTHER" id="PTHR35024:SF4">
    <property type="entry name" value="POLYMER-FORMING CYTOSKELETAL PROTEIN"/>
    <property type="match status" value="1"/>
</dbReference>
<evidence type="ECO:0000256" key="1">
    <source>
        <dbReference type="ARBA" id="ARBA00044755"/>
    </source>
</evidence>
<dbReference type="Pfam" id="PF04519">
    <property type="entry name" value="Bactofilin"/>
    <property type="match status" value="1"/>
</dbReference>
<dbReference type="AlphaFoldDB" id="A0A3A3GAT0"/>
<dbReference type="Proteomes" id="UP000266177">
    <property type="component" value="Unassembled WGS sequence"/>
</dbReference>
<dbReference type="RefSeq" id="WP_119796014.1">
    <property type="nucleotide sequence ID" value="NZ_QYZD01000034.1"/>
</dbReference>
<organism evidence="3 4">
    <name type="scientific">Paenibacillus thiaminolyticus</name>
    <name type="common">Bacillus thiaminolyticus</name>
    <dbReference type="NCBI Taxonomy" id="49283"/>
    <lineage>
        <taxon>Bacteria</taxon>
        <taxon>Bacillati</taxon>
        <taxon>Bacillota</taxon>
        <taxon>Bacilli</taxon>
        <taxon>Bacillales</taxon>
        <taxon>Paenibacillaceae</taxon>
        <taxon>Paenibacillus</taxon>
    </lineage>
</organism>
<evidence type="ECO:0000256" key="2">
    <source>
        <dbReference type="SAM" id="MobiDB-lite"/>
    </source>
</evidence>
<dbReference type="InterPro" id="IPR007607">
    <property type="entry name" value="BacA/B"/>
</dbReference>
<proteinExistence type="inferred from homology"/>
<gene>
    <name evidence="3" type="ORF">DQX05_24695</name>
</gene>
<dbReference type="PANTHER" id="PTHR35024">
    <property type="entry name" value="HYPOTHETICAL CYTOSOLIC PROTEIN"/>
    <property type="match status" value="1"/>
</dbReference>
<comment type="similarity">
    <text evidence="1">Belongs to the bactofilin family.</text>
</comment>
<evidence type="ECO:0000313" key="3">
    <source>
        <dbReference type="EMBL" id="RJG20535.1"/>
    </source>
</evidence>
<protein>
    <submittedName>
        <fullName evidence="3">Polymer-forming cytoskeletal protein</fullName>
    </submittedName>
</protein>
<reference evidence="3 4" key="1">
    <citation type="submission" date="2018-09" db="EMBL/GenBank/DDBJ databases">
        <title>Paenibacillus SK2017-BO5.</title>
        <authorList>
            <person name="Piskunova J.V."/>
            <person name="Dubiley S.A."/>
            <person name="Severinov K.V."/>
        </authorList>
    </citation>
    <scope>NUCLEOTIDE SEQUENCE [LARGE SCALE GENOMIC DNA]</scope>
    <source>
        <strain evidence="3 4">BO5</strain>
    </source>
</reference>
<comment type="caution">
    <text evidence="3">The sequence shown here is derived from an EMBL/GenBank/DDBJ whole genome shotgun (WGS) entry which is preliminary data.</text>
</comment>
<sequence length="137" mass="13859">MFSRNEKRPPGTDTLIGQATTLEGTVDCETDLRIEGRIRGSIRCSRNITIGETGVVLADVEGVSVVIAGSLTGDVIASGSLLIESTGQLNGNATCSAFIIKDGGQFNGTSSMGEAKKASASVPHDSGAAVSASESGV</sequence>
<feature type="region of interest" description="Disordered" evidence="2">
    <location>
        <begin position="110"/>
        <end position="137"/>
    </location>
</feature>
<dbReference type="EMBL" id="QYZD01000034">
    <property type="protein sequence ID" value="RJG20535.1"/>
    <property type="molecule type" value="Genomic_DNA"/>
</dbReference>
<feature type="compositionally biased region" description="Low complexity" evidence="2">
    <location>
        <begin position="126"/>
        <end position="137"/>
    </location>
</feature>